<organism evidence="2 3">
    <name type="scientific">Paracidovorax anthurii</name>
    <dbReference type="NCBI Taxonomy" id="78229"/>
    <lineage>
        <taxon>Bacteria</taxon>
        <taxon>Pseudomonadati</taxon>
        <taxon>Pseudomonadota</taxon>
        <taxon>Betaproteobacteria</taxon>
        <taxon>Burkholderiales</taxon>
        <taxon>Comamonadaceae</taxon>
        <taxon>Paracidovorax</taxon>
    </lineage>
</organism>
<evidence type="ECO:0000313" key="3">
    <source>
        <dbReference type="Proteomes" id="UP000248856"/>
    </source>
</evidence>
<dbReference type="Proteomes" id="UP000248856">
    <property type="component" value="Unassembled WGS sequence"/>
</dbReference>
<accession>A0A328ZRC5</accession>
<dbReference type="RefSeq" id="WP_111876520.1">
    <property type="nucleotide sequence ID" value="NZ_CBCSGC010000130.1"/>
</dbReference>
<dbReference type="AlphaFoldDB" id="A0A328ZRC5"/>
<proteinExistence type="predicted"/>
<keyword evidence="1" id="KW-0472">Membrane</keyword>
<evidence type="ECO:0000256" key="1">
    <source>
        <dbReference type="SAM" id="Phobius"/>
    </source>
</evidence>
<sequence>MTKPPPSRILRRASVLFAWICWAIAYWQSLWWLVPVSFIPYFLSNSYGHLLDKDRDEDRGGQ</sequence>
<dbReference type="OrthoDB" id="9893149at2"/>
<reference evidence="2 3" key="1">
    <citation type="submission" date="2018-06" db="EMBL/GenBank/DDBJ databases">
        <title>Genomic Encyclopedia of Archaeal and Bacterial Type Strains, Phase II (KMG-II): from individual species to whole genera.</title>
        <authorList>
            <person name="Goeker M."/>
        </authorList>
    </citation>
    <scope>NUCLEOTIDE SEQUENCE [LARGE SCALE GENOMIC DNA]</scope>
    <source>
        <strain evidence="2 3">CFPB 3232</strain>
    </source>
</reference>
<gene>
    <name evidence="2" type="ORF">AX018_100968</name>
</gene>
<name>A0A328ZRC5_9BURK</name>
<protein>
    <submittedName>
        <fullName evidence="2">Uncharacterized protein</fullName>
    </submittedName>
</protein>
<dbReference type="EMBL" id="QLTA01000009">
    <property type="protein sequence ID" value="RAR84836.1"/>
    <property type="molecule type" value="Genomic_DNA"/>
</dbReference>
<keyword evidence="1" id="KW-0812">Transmembrane</keyword>
<keyword evidence="1" id="KW-1133">Transmembrane helix</keyword>
<keyword evidence="3" id="KW-1185">Reference proteome</keyword>
<feature type="transmembrane region" description="Helical" evidence="1">
    <location>
        <begin position="12"/>
        <end position="34"/>
    </location>
</feature>
<comment type="caution">
    <text evidence="2">The sequence shown here is derived from an EMBL/GenBank/DDBJ whole genome shotgun (WGS) entry which is preliminary data.</text>
</comment>
<evidence type="ECO:0000313" key="2">
    <source>
        <dbReference type="EMBL" id="RAR84836.1"/>
    </source>
</evidence>